<feature type="domain" description="Ribosomal RNA methyltransferase FtsJ" evidence="2">
    <location>
        <begin position="5"/>
        <end position="180"/>
    </location>
</feature>
<organism evidence="3 4">
    <name type="scientific">Guillardia theta (strain CCMP2712)</name>
    <name type="common">Cryptophyte</name>
    <dbReference type="NCBI Taxonomy" id="905079"/>
    <lineage>
        <taxon>Eukaryota</taxon>
        <taxon>Cryptophyceae</taxon>
        <taxon>Pyrenomonadales</taxon>
        <taxon>Geminigeraceae</taxon>
        <taxon>Guillardia</taxon>
    </lineage>
</organism>
<dbReference type="InterPro" id="IPR002877">
    <property type="entry name" value="RNA_MeTrfase_FtsJ_dom"/>
</dbReference>
<dbReference type="Pfam" id="PF01728">
    <property type="entry name" value="FtsJ"/>
    <property type="match status" value="1"/>
</dbReference>
<dbReference type="GO" id="GO:0003723">
    <property type="term" value="F:RNA binding"/>
    <property type="evidence" value="ECO:0007669"/>
    <property type="project" value="UniProtKB-KW"/>
</dbReference>
<dbReference type="OMA" id="VLMVKPQ"/>
<dbReference type="GO" id="GO:0032259">
    <property type="term" value="P:methylation"/>
    <property type="evidence" value="ECO:0007669"/>
    <property type="project" value="InterPro"/>
</dbReference>
<dbReference type="SUPFAM" id="SSF53335">
    <property type="entry name" value="S-adenosyl-L-methionine-dependent methyltransferases"/>
    <property type="match status" value="1"/>
</dbReference>
<accession>A0A0C3TCC0</accession>
<dbReference type="InterPro" id="IPR029063">
    <property type="entry name" value="SAM-dependent_MTases_sf"/>
</dbReference>
<dbReference type="Gene3D" id="3.40.50.150">
    <property type="entry name" value="Vaccinia Virus protein VP39"/>
    <property type="match status" value="1"/>
</dbReference>
<evidence type="ECO:0000259" key="2">
    <source>
        <dbReference type="Pfam" id="PF01728"/>
    </source>
</evidence>
<dbReference type="GO" id="GO:0008168">
    <property type="term" value="F:methyltransferase activity"/>
    <property type="evidence" value="ECO:0007669"/>
    <property type="project" value="InterPro"/>
</dbReference>
<keyword evidence="4" id="KW-1185">Reference proteome</keyword>
<dbReference type="Proteomes" id="UP000011087">
    <property type="component" value="Unassembled WGS sequence"/>
</dbReference>
<keyword evidence="1" id="KW-0694">RNA-binding</keyword>
<reference evidence="3" key="3">
    <citation type="submission" date="2015-06" db="UniProtKB">
        <authorList>
            <consortium name="EnsemblProtists"/>
        </authorList>
    </citation>
    <scope>IDENTIFICATION</scope>
</reference>
<name>A0A0C3TCC0_GUITC</name>
<sequence>MEHPWVSRGGMKLDHAIREFSVEVKDVVAVDVGCSTGGFTNVLLHYGASKERTYTLLYGQDPRVVVLERTNARNLTRDVIADAPSMIVCDASFIPLHKVLPASLKLCQPPSVLLALIKPQFEALRHEVESGTGVVRDGKVHERVCSEVSSWLKSVGWEVQGITQSPITGPNGNIEFIIYARLQNVMET</sequence>
<reference evidence="4" key="1">
    <citation type="journal article" date="2012" name="Nature">
        <title>Algal genomes reveal evolutionary mosaicism and the fate of nucleomorphs.</title>
        <authorList>
            <consortium name="DOE Joint Genome Institute"/>
            <person name="Curtis B.A."/>
            <person name="Tanifuji G."/>
            <person name="Burki F."/>
            <person name="Gruber A."/>
            <person name="Irimia M."/>
            <person name="Maruyama S."/>
            <person name="Arias M.C."/>
            <person name="Ball S.G."/>
            <person name="Gile G.H."/>
            <person name="Hirakawa Y."/>
            <person name="Hopkins J.F."/>
            <person name="Kuo A."/>
            <person name="Rensing S.A."/>
            <person name="Schmutz J."/>
            <person name="Symeonidi A."/>
            <person name="Elias M."/>
            <person name="Eveleigh R.J."/>
            <person name="Herman E.K."/>
            <person name="Klute M.J."/>
            <person name="Nakayama T."/>
            <person name="Obornik M."/>
            <person name="Reyes-Prieto A."/>
            <person name="Armbrust E.V."/>
            <person name="Aves S.J."/>
            <person name="Beiko R.G."/>
            <person name="Coutinho P."/>
            <person name="Dacks J.B."/>
            <person name="Durnford D.G."/>
            <person name="Fast N.M."/>
            <person name="Green B.R."/>
            <person name="Grisdale C.J."/>
            <person name="Hempel F."/>
            <person name="Henrissat B."/>
            <person name="Hoppner M.P."/>
            <person name="Ishida K."/>
            <person name="Kim E."/>
            <person name="Koreny L."/>
            <person name="Kroth P.G."/>
            <person name="Liu Y."/>
            <person name="Malik S.B."/>
            <person name="Maier U.G."/>
            <person name="McRose D."/>
            <person name="Mock T."/>
            <person name="Neilson J.A."/>
            <person name="Onodera N.T."/>
            <person name="Poole A.M."/>
            <person name="Pritham E.J."/>
            <person name="Richards T.A."/>
            <person name="Rocap G."/>
            <person name="Roy S.W."/>
            <person name="Sarai C."/>
            <person name="Schaack S."/>
            <person name="Shirato S."/>
            <person name="Slamovits C.H."/>
            <person name="Spencer D.F."/>
            <person name="Suzuki S."/>
            <person name="Worden A.Z."/>
            <person name="Zauner S."/>
            <person name="Barry K."/>
            <person name="Bell C."/>
            <person name="Bharti A.K."/>
            <person name="Crow J.A."/>
            <person name="Grimwood J."/>
            <person name="Kramer R."/>
            <person name="Lindquist E."/>
            <person name="Lucas S."/>
            <person name="Salamov A."/>
            <person name="McFadden G.I."/>
            <person name="Lane C.E."/>
            <person name="Keeling P.J."/>
            <person name="Gray M.W."/>
            <person name="Grigoriev I.V."/>
            <person name="Archibald J.M."/>
        </authorList>
    </citation>
    <scope>NUCLEOTIDE SEQUENCE</scope>
    <source>
        <strain evidence="4">CCMP2712</strain>
    </source>
</reference>
<reference evidence="4" key="2">
    <citation type="submission" date="2012-11" db="EMBL/GenBank/DDBJ databases">
        <authorList>
            <person name="Kuo A."/>
            <person name="Curtis B.A."/>
            <person name="Tanifuji G."/>
            <person name="Burki F."/>
            <person name="Gruber A."/>
            <person name="Irimia M."/>
            <person name="Maruyama S."/>
            <person name="Arias M.C."/>
            <person name="Ball S.G."/>
            <person name="Gile G.H."/>
            <person name="Hirakawa Y."/>
            <person name="Hopkins J.F."/>
            <person name="Rensing S.A."/>
            <person name="Schmutz J."/>
            <person name="Symeonidi A."/>
            <person name="Elias M."/>
            <person name="Eveleigh R.J."/>
            <person name="Herman E.K."/>
            <person name="Klute M.J."/>
            <person name="Nakayama T."/>
            <person name="Obornik M."/>
            <person name="Reyes-Prieto A."/>
            <person name="Armbrust E.V."/>
            <person name="Aves S.J."/>
            <person name="Beiko R.G."/>
            <person name="Coutinho P."/>
            <person name="Dacks J.B."/>
            <person name="Durnford D.G."/>
            <person name="Fast N.M."/>
            <person name="Green B.R."/>
            <person name="Grisdale C."/>
            <person name="Hempe F."/>
            <person name="Henrissat B."/>
            <person name="Hoppner M.P."/>
            <person name="Ishida K.-I."/>
            <person name="Kim E."/>
            <person name="Koreny L."/>
            <person name="Kroth P.G."/>
            <person name="Liu Y."/>
            <person name="Malik S.-B."/>
            <person name="Maier U.G."/>
            <person name="McRose D."/>
            <person name="Mock T."/>
            <person name="Neilson J.A."/>
            <person name="Onodera N.T."/>
            <person name="Poole A.M."/>
            <person name="Pritham E.J."/>
            <person name="Richards T.A."/>
            <person name="Rocap G."/>
            <person name="Roy S.W."/>
            <person name="Sarai C."/>
            <person name="Schaack S."/>
            <person name="Shirato S."/>
            <person name="Slamovits C.H."/>
            <person name="Spencer D.F."/>
            <person name="Suzuki S."/>
            <person name="Worden A.Z."/>
            <person name="Zauner S."/>
            <person name="Barry K."/>
            <person name="Bell C."/>
            <person name="Bharti A.K."/>
            <person name="Crow J.A."/>
            <person name="Grimwood J."/>
            <person name="Kramer R."/>
            <person name="Lindquist E."/>
            <person name="Lucas S."/>
            <person name="Salamov A."/>
            <person name="McFadden G.I."/>
            <person name="Lane C.E."/>
            <person name="Keeling P.J."/>
            <person name="Gray M.W."/>
            <person name="Grigoriev I.V."/>
            <person name="Archibald J.M."/>
        </authorList>
    </citation>
    <scope>NUCLEOTIDE SEQUENCE</scope>
    <source>
        <strain evidence="4">CCMP2712</strain>
    </source>
</reference>
<evidence type="ECO:0000313" key="4">
    <source>
        <dbReference type="Proteomes" id="UP000011087"/>
    </source>
</evidence>
<proteinExistence type="predicted"/>
<protein>
    <recommendedName>
        <fullName evidence="2">Ribosomal RNA methyltransferase FtsJ domain-containing protein</fullName>
    </recommendedName>
</protein>
<dbReference type="PANTHER" id="PTHR32319">
    <property type="entry name" value="BACTERIAL HEMOLYSIN-LIKE PROTEIN"/>
    <property type="match status" value="1"/>
</dbReference>
<dbReference type="EnsemblProtists" id="EKX41558">
    <property type="protein sequence ID" value="EKX41558"/>
    <property type="gene ID" value="GUITHDRAFT_74612"/>
</dbReference>
<evidence type="ECO:0000256" key="1">
    <source>
        <dbReference type="ARBA" id="ARBA00022884"/>
    </source>
</evidence>
<dbReference type="InterPro" id="IPR047048">
    <property type="entry name" value="TlyA"/>
</dbReference>
<dbReference type="AlphaFoldDB" id="A0A0C3TCC0"/>
<evidence type="ECO:0000313" key="3">
    <source>
        <dbReference type="EnsemblProtists" id="EKX41558"/>
    </source>
</evidence>
<dbReference type="PANTHER" id="PTHR32319:SF0">
    <property type="entry name" value="BACTERIAL HEMOLYSIN-LIKE PROTEIN"/>
    <property type="match status" value="1"/>
</dbReference>